<evidence type="ECO:0000313" key="2">
    <source>
        <dbReference type="Proteomes" id="UP000027059"/>
    </source>
</evidence>
<sequence>MRSPHNLFVLLEVRTYFFEIFENCPSAPVAGRKTFLSRSWMLFRFLSDVMSVLPGGETAGLAGRG</sequence>
<keyword evidence="2" id="KW-1185">Reference proteome</keyword>
<accession>A0A059XXS3</accession>
<organism evidence="1 2">
    <name type="scientific">Leptospirillum ferriphilum YSK</name>
    <dbReference type="NCBI Taxonomy" id="1441628"/>
    <lineage>
        <taxon>Bacteria</taxon>
        <taxon>Pseudomonadati</taxon>
        <taxon>Nitrospirota</taxon>
        <taxon>Nitrospiria</taxon>
        <taxon>Nitrospirales</taxon>
        <taxon>Nitrospiraceae</taxon>
        <taxon>Leptospirillum</taxon>
    </lineage>
</organism>
<protein>
    <submittedName>
        <fullName evidence="1">Uncharacterized protein</fullName>
    </submittedName>
</protein>
<dbReference type="HOGENOM" id="CLU_2844523_0_0_0"/>
<evidence type="ECO:0000313" key="1">
    <source>
        <dbReference type="EMBL" id="AIA31910.1"/>
    </source>
</evidence>
<dbReference type="EMBL" id="CP007243">
    <property type="protein sequence ID" value="AIA31910.1"/>
    <property type="molecule type" value="Genomic_DNA"/>
</dbReference>
<reference evidence="2" key="1">
    <citation type="submission" date="2014-02" db="EMBL/GenBank/DDBJ databases">
        <title>Complete genome sequence and comparative genomic analysis of the nitrogen-fixing bacterium Leptospirillum ferriphilum YSK.</title>
        <authorList>
            <person name="Guo X."/>
            <person name="Yin H."/>
            <person name="Liang Y."/>
            <person name="Hu Q."/>
            <person name="Ma L."/>
            <person name="Xiao Y."/>
            <person name="Zhang X."/>
            <person name="Qiu G."/>
            <person name="Liu X."/>
        </authorList>
    </citation>
    <scope>NUCLEOTIDE SEQUENCE [LARGE SCALE GENOMIC DNA]</scope>
    <source>
        <strain evidence="2">YSK</strain>
    </source>
</reference>
<gene>
    <name evidence="1" type="ORF">Y981_10185</name>
</gene>
<reference evidence="1 2" key="2">
    <citation type="journal article" date="2015" name="Biomed. Res. Int.">
        <title>Effects of Arsenite Resistance on the Growth and Functional Gene Expression of Leptospirillum ferriphilum and Acidithiobacillus thiooxidans in Pure Culture and Coculture.</title>
        <authorList>
            <person name="Jiang H."/>
            <person name="Liang Y."/>
            <person name="Yin H."/>
            <person name="Xiao Y."/>
            <person name="Guo X."/>
            <person name="Xu Y."/>
            <person name="Hu Q."/>
            <person name="Liu H."/>
            <person name="Liu X."/>
        </authorList>
    </citation>
    <scope>NUCLEOTIDE SEQUENCE [LARGE SCALE GENOMIC DNA]</scope>
    <source>
        <strain evidence="1 2">YSK</strain>
    </source>
</reference>
<dbReference type="Proteomes" id="UP000027059">
    <property type="component" value="Chromosome"/>
</dbReference>
<proteinExistence type="predicted"/>
<dbReference type="AlphaFoldDB" id="A0A059XXS3"/>
<name>A0A059XXS3_9BACT</name>
<dbReference type="KEGG" id="lfp:Y981_10185"/>